<evidence type="ECO:0000256" key="2">
    <source>
        <dbReference type="SAM" id="MobiDB-lite"/>
    </source>
</evidence>
<feature type="domain" description="CCHC-type" evidence="3">
    <location>
        <begin position="271"/>
        <end position="287"/>
    </location>
</feature>
<keyword evidence="1" id="KW-0479">Metal-binding</keyword>
<evidence type="ECO:0000313" key="5">
    <source>
        <dbReference type="Proteomes" id="UP001583280"/>
    </source>
</evidence>
<dbReference type="Pfam" id="PF00098">
    <property type="entry name" value="zf-CCHC"/>
    <property type="match status" value="5"/>
</dbReference>
<gene>
    <name evidence="4" type="ORF">Cpir12675_005234</name>
</gene>
<dbReference type="InterPro" id="IPR036875">
    <property type="entry name" value="Znf_CCHC_sf"/>
</dbReference>
<feature type="domain" description="CCHC-type" evidence="3">
    <location>
        <begin position="104"/>
        <end position="118"/>
    </location>
</feature>
<dbReference type="PROSITE" id="PS50158">
    <property type="entry name" value="ZF_CCHC"/>
    <property type="match status" value="5"/>
</dbReference>
<feature type="compositionally biased region" description="Basic and acidic residues" evidence="2">
    <location>
        <begin position="53"/>
        <end position="69"/>
    </location>
</feature>
<dbReference type="Proteomes" id="UP001583280">
    <property type="component" value="Unassembled WGS sequence"/>
</dbReference>
<dbReference type="InterPro" id="IPR001878">
    <property type="entry name" value="Znf_CCHC"/>
</dbReference>
<evidence type="ECO:0000313" key="4">
    <source>
        <dbReference type="EMBL" id="KAL1890809.1"/>
    </source>
</evidence>
<dbReference type="Gene3D" id="4.10.60.10">
    <property type="entry name" value="Zinc finger, CCHC-type"/>
    <property type="match status" value="4"/>
</dbReference>
<dbReference type="EMBL" id="JAWDJO010000171">
    <property type="protein sequence ID" value="KAL1890809.1"/>
    <property type="molecule type" value="Genomic_DNA"/>
</dbReference>
<keyword evidence="1" id="KW-0862">Zinc</keyword>
<comment type="caution">
    <text evidence="4">The sequence shown here is derived from an EMBL/GenBank/DDBJ whole genome shotgun (WGS) entry which is preliminary data.</text>
</comment>
<dbReference type="SMART" id="SM00343">
    <property type="entry name" value="ZnF_C2HC"/>
    <property type="match status" value="8"/>
</dbReference>
<keyword evidence="1" id="KW-0863">Zinc-finger</keyword>
<feature type="domain" description="CCHC-type" evidence="3">
    <location>
        <begin position="299"/>
        <end position="312"/>
    </location>
</feature>
<evidence type="ECO:0000256" key="1">
    <source>
        <dbReference type="PROSITE-ProRule" id="PRU00047"/>
    </source>
</evidence>
<dbReference type="SUPFAM" id="SSF57756">
    <property type="entry name" value="Retrovirus zinc finger-like domains"/>
    <property type="match status" value="3"/>
</dbReference>
<organism evidence="4 5">
    <name type="scientific">Ceratocystis pirilliformis</name>
    <dbReference type="NCBI Taxonomy" id="259994"/>
    <lineage>
        <taxon>Eukaryota</taxon>
        <taxon>Fungi</taxon>
        <taxon>Dikarya</taxon>
        <taxon>Ascomycota</taxon>
        <taxon>Pezizomycotina</taxon>
        <taxon>Sordariomycetes</taxon>
        <taxon>Hypocreomycetidae</taxon>
        <taxon>Microascales</taxon>
        <taxon>Ceratocystidaceae</taxon>
        <taxon>Ceratocystis</taxon>
    </lineage>
</organism>
<dbReference type="InterPro" id="IPR051714">
    <property type="entry name" value="Znf_CCHC_NABP"/>
</dbReference>
<evidence type="ECO:0000259" key="3">
    <source>
        <dbReference type="PROSITE" id="PS50158"/>
    </source>
</evidence>
<dbReference type="PANTHER" id="PTHR23002">
    <property type="entry name" value="ZINC FINGER CCHC DOMAIN CONTAINING PROTEIN"/>
    <property type="match status" value="1"/>
</dbReference>
<sequence length="434" mass="49385">MERPTLRNRLFILKTRSVKRYESRSKSIDFQSQYGLSLKEPKCDDTIDISSTTHEKDLPPYNKGEEDSQYRSQSGNDDNACYNCGQQGHRRVDCTEPRVFTGICNACNEAGHMRRDCPTNPPKCQNCLQSGHNFRECENPRSIDREAIEDVGADEALAEITLAADDKDWVWAEKAVKKYSKIFPEKTYVDIQNDIMEAKINLFFIALPSNLINTKTLMDLQGNLNRQYRVNYRFSQKCLRRAEQDQWPTTLEENLERLQNAGEPVDSFDSRCYQCGELGHVAKACPQGKRIVQTGEVTCSRCGEIGHVPRDCLNAPHERFGCSTCGDRGHISLICTRGRPKSHIKCHNCHMARDCPTSKTDKSRVRTCHNCNDPGHIARECPEPRRQLKYDTLDIPAADPFPEDSTTLDLHPSKNSDIDGLNISYGIQEVSTEW</sequence>
<feature type="domain" description="CCHC-type" evidence="3">
    <location>
        <begin position="81"/>
        <end position="96"/>
    </location>
</feature>
<name>A0ABR3YU05_9PEZI</name>
<feature type="region of interest" description="Disordered" evidence="2">
    <location>
        <begin position="48"/>
        <end position="74"/>
    </location>
</feature>
<feature type="domain" description="CCHC-type" evidence="3">
    <location>
        <begin position="368"/>
        <end position="383"/>
    </location>
</feature>
<accession>A0ABR3YU05</accession>
<proteinExistence type="predicted"/>
<reference evidence="4 5" key="1">
    <citation type="journal article" date="2024" name="IMA Fungus">
        <title>IMA Genome - F19 : A genome assembly and annotation guide to empower mycologists, including annotated draft genome sequences of Ceratocystis pirilliformis, Diaporthe australafricana, Fusarium ophioides, Paecilomyces lecythidis, and Sporothrix stenoceras.</title>
        <authorList>
            <person name="Aylward J."/>
            <person name="Wilson A.M."/>
            <person name="Visagie C.M."/>
            <person name="Spraker J."/>
            <person name="Barnes I."/>
            <person name="Buitendag C."/>
            <person name="Ceriani C."/>
            <person name="Del Mar Angel L."/>
            <person name="du Plessis D."/>
            <person name="Fuchs T."/>
            <person name="Gasser K."/>
            <person name="Kramer D."/>
            <person name="Li W."/>
            <person name="Munsamy K."/>
            <person name="Piso A."/>
            <person name="Price J.L."/>
            <person name="Sonnekus B."/>
            <person name="Thomas C."/>
            <person name="van der Nest A."/>
            <person name="van Dijk A."/>
            <person name="van Heerden A."/>
            <person name="van Vuuren N."/>
            <person name="Yilmaz N."/>
            <person name="Duong T.A."/>
            <person name="van der Merwe N.A."/>
            <person name="Wingfield M.J."/>
            <person name="Wingfield B.D."/>
        </authorList>
    </citation>
    <scope>NUCLEOTIDE SEQUENCE [LARGE SCALE GENOMIC DNA]</scope>
    <source>
        <strain evidence="4 5">CMW 12675</strain>
    </source>
</reference>
<keyword evidence="5" id="KW-1185">Reference proteome</keyword>
<protein>
    <recommendedName>
        <fullName evidence="3">CCHC-type domain-containing protein</fullName>
    </recommendedName>
</protein>